<accession>A0A1B7N0Y9</accession>
<gene>
    <name evidence="1" type="ORF">K503DRAFT_800353</name>
</gene>
<name>A0A1B7N0Y9_9AGAM</name>
<evidence type="ECO:0000313" key="1">
    <source>
        <dbReference type="EMBL" id="OAX38538.1"/>
    </source>
</evidence>
<dbReference type="EMBL" id="KV448289">
    <property type="protein sequence ID" value="OAX38538.1"/>
    <property type="molecule type" value="Genomic_DNA"/>
</dbReference>
<keyword evidence="2" id="KW-1185">Reference proteome</keyword>
<evidence type="ECO:0008006" key="3">
    <source>
        <dbReference type="Google" id="ProtNLM"/>
    </source>
</evidence>
<proteinExistence type="predicted"/>
<dbReference type="InParanoid" id="A0A1B7N0Y9"/>
<dbReference type="OrthoDB" id="3018344at2759"/>
<dbReference type="STRING" id="1314800.A0A1B7N0Y9"/>
<dbReference type="Proteomes" id="UP000092154">
    <property type="component" value="Unassembled WGS sequence"/>
</dbReference>
<organism evidence="1 2">
    <name type="scientific">Rhizopogon vinicolor AM-OR11-026</name>
    <dbReference type="NCBI Taxonomy" id="1314800"/>
    <lineage>
        <taxon>Eukaryota</taxon>
        <taxon>Fungi</taxon>
        <taxon>Dikarya</taxon>
        <taxon>Basidiomycota</taxon>
        <taxon>Agaricomycotina</taxon>
        <taxon>Agaricomycetes</taxon>
        <taxon>Agaricomycetidae</taxon>
        <taxon>Boletales</taxon>
        <taxon>Suillineae</taxon>
        <taxon>Rhizopogonaceae</taxon>
        <taxon>Rhizopogon</taxon>
    </lineage>
</organism>
<protein>
    <recommendedName>
        <fullName evidence="3">NACHT domain-containing protein</fullName>
    </recommendedName>
</protein>
<sequence>MHYCIREGVNRAIHDNPTLLDPDKSLRDQMDALFLHPLRKLRFGLRNCPPPLFVVDALDECTSEPEVADLISILGKALRSEAHIRGATQEEAIRPLVCEIPVKTTGEGVAKIISLDGADVDNDICIFLEQSFRKLRSRCSNFPQTTGDELARLASRAGRRFIVASAVVRFVDDGYNDPRDRLQLILELTSELLPRTEVFALYDHILSTCANPERAYLHLSVVAALADPLPISQISELLGPGEGRDVEAALVQLQSVMDIPTDSSLPVNIHHSSVCDCLRSLTLQPSSSPIHDVPS</sequence>
<reference evidence="1 2" key="1">
    <citation type="submission" date="2016-06" db="EMBL/GenBank/DDBJ databases">
        <title>Comparative genomics of the ectomycorrhizal sister species Rhizopogon vinicolor and Rhizopogon vesiculosus (Basidiomycota: Boletales) reveals a divergence of the mating type B locus.</title>
        <authorList>
            <consortium name="DOE Joint Genome Institute"/>
            <person name="Mujic A.B."/>
            <person name="Kuo A."/>
            <person name="Tritt A."/>
            <person name="Lipzen A."/>
            <person name="Chen C."/>
            <person name="Johnson J."/>
            <person name="Sharma A."/>
            <person name="Barry K."/>
            <person name="Grigoriev I.V."/>
            <person name="Spatafora J.W."/>
        </authorList>
    </citation>
    <scope>NUCLEOTIDE SEQUENCE [LARGE SCALE GENOMIC DNA]</scope>
    <source>
        <strain evidence="1 2">AM-OR11-026</strain>
    </source>
</reference>
<dbReference type="AlphaFoldDB" id="A0A1B7N0Y9"/>
<evidence type="ECO:0000313" key="2">
    <source>
        <dbReference type="Proteomes" id="UP000092154"/>
    </source>
</evidence>